<proteinExistence type="predicted"/>
<keyword evidence="2" id="KW-1185">Reference proteome</keyword>
<evidence type="ECO:0000313" key="2">
    <source>
        <dbReference type="Proteomes" id="UP001417504"/>
    </source>
</evidence>
<dbReference type="Proteomes" id="UP001417504">
    <property type="component" value="Unassembled WGS sequence"/>
</dbReference>
<dbReference type="AlphaFoldDB" id="A0AAP0KPU7"/>
<evidence type="ECO:0000313" key="1">
    <source>
        <dbReference type="EMBL" id="KAK9155145.1"/>
    </source>
</evidence>
<reference evidence="1 2" key="1">
    <citation type="submission" date="2024-01" db="EMBL/GenBank/DDBJ databases">
        <title>Genome assemblies of Stephania.</title>
        <authorList>
            <person name="Yang L."/>
        </authorList>
    </citation>
    <scope>NUCLEOTIDE SEQUENCE [LARGE SCALE GENOMIC DNA]</scope>
    <source>
        <strain evidence="1">QJT</strain>
        <tissue evidence="1">Leaf</tissue>
    </source>
</reference>
<dbReference type="EMBL" id="JBBNAE010000001">
    <property type="protein sequence ID" value="KAK9155145.1"/>
    <property type="molecule type" value="Genomic_DNA"/>
</dbReference>
<sequence>MVKVTKNLSKTIVPTDYVKVKEKAKVPVVAHDRPKKSQKFLVGMRNTTLGKGSPTDLEKGKPTKFSMRLKISGMLKRAKLPPNTYDTPHVIKDNKGQSKVKTKGSTFISLRGARSPLTWSVLHPLLP</sequence>
<name>A0AAP0KPU7_9MAGN</name>
<organism evidence="1 2">
    <name type="scientific">Stephania japonica</name>
    <dbReference type="NCBI Taxonomy" id="461633"/>
    <lineage>
        <taxon>Eukaryota</taxon>
        <taxon>Viridiplantae</taxon>
        <taxon>Streptophyta</taxon>
        <taxon>Embryophyta</taxon>
        <taxon>Tracheophyta</taxon>
        <taxon>Spermatophyta</taxon>
        <taxon>Magnoliopsida</taxon>
        <taxon>Ranunculales</taxon>
        <taxon>Menispermaceae</taxon>
        <taxon>Menispermoideae</taxon>
        <taxon>Cissampelideae</taxon>
        <taxon>Stephania</taxon>
    </lineage>
</organism>
<protein>
    <submittedName>
        <fullName evidence="1">Uncharacterized protein</fullName>
    </submittedName>
</protein>
<comment type="caution">
    <text evidence="1">The sequence shown here is derived from an EMBL/GenBank/DDBJ whole genome shotgun (WGS) entry which is preliminary data.</text>
</comment>
<gene>
    <name evidence="1" type="ORF">Sjap_002625</name>
</gene>
<accession>A0AAP0KPU7</accession>